<gene>
    <name evidence="1" type="ORF">TNIN_259341</name>
</gene>
<proteinExistence type="predicted"/>
<evidence type="ECO:0000313" key="1">
    <source>
        <dbReference type="EMBL" id="GFY54956.1"/>
    </source>
</evidence>
<keyword evidence="2" id="KW-1185">Reference proteome</keyword>
<name>A0A8X6XNR6_9ARAC</name>
<protein>
    <submittedName>
        <fullName evidence="1">Uncharacterized protein</fullName>
    </submittedName>
</protein>
<reference evidence="1" key="1">
    <citation type="submission" date="2020-08" db="EMBL/GenBank/DDBJ databases">
        <title>Multicomponent nature underlies the extraordinary mechanical properties of spider dragline silk.</title>
        <authorList>
            <person name="Kono N."/>
            <person name="Nakamura H."/>
            <person name="Mori M."/>
            <person name="Yoshida Y."/>
            <person name="Ohtoshi R."/>
            <person name="Malay A.D."/>
            <person name="Moran D.A.P."/>
            <person name="Tomita M."/>
            <person name="Numata K."/>
            <person name="Arakawa K."/>
        </authorList>
    </citation>
    <scope>NUCLEOTIDE SEQUENCE</scope>
</reference>
<dbReference type="OrthoDB" id="6453915at2759"/>
<sequence>MDSESNSICESLRQPPSLDSLQSFTYQDVVQNLKSIEPLYEDNDWNGNDTIRVPVLDFKDFFKVSFSKRLLAKGRPRVGLCDWSHGPSNLHVLEPITSQRGTLYCRKATF</sequence>
<dbReference type="AlphaFoldDB" id="A0A8X6XNR6"/>
<comment type="caution">
    <text evidence="1">The sequence shown here is derived from an EMBL/GenBank/DDBJ whole genome shotgun (WGS) entry which is preliminary data.</text>
</comment>
<dbReference type="EMBL" id="BMAV01010093">
    <property type="protein sequence ID" value="GFY54956.1"/>
    <property type="molecule type" value="Genomic_DNA"/>
</dbReference>
<organism evidence="1 2">
    <name type="scientific">Trichonephila inaurata madagascariensis</name>
    <dbReference type="NCBI Taxonomy" id="2747483"/>
    <lineage>
        <taxon>Eukaryota</taxon>
        <taxon>Metazoa</taxon>
        <taxon>Ecdysozoa</taxon>
        <taxon>Arthropoda</taxon>
        <taxon>Chelicerata</taxon>
        <taxon>Arachnida</taxon>
        <taxon>Araneae</taxon>
        <taxon>Araneomorphae</taxon>
        <taxon>Entelegynae</taxon>
        <taxon>Araneoidea</taxon>
        <taxon>Nephilidae</taxon>
        <taxon>Trichonephila</taxon>
        <taxon>Trichonephila inaurata</taxon>
    </lineage>
</organism>
<accession>A0A8X6XNR6</accession>
<evidence type="ECO:0000313" key="2">
    <source>
        <dbReference type="Proteomes" id="UP000886998"/>
    </source>
</evidence>
<dbReference type="Proteomes" id="UP000886998">
    <property type="component" value="Unassembled WGS sequence"/>
</dbReference>